<dbReference type="AlphaFoldDB" id="A0A163V3T2"/>
<keyword evidence="2" id="KW-1185">Reference proteome</keyword>
<name>A0A163V3T2_9BACL</name>
<dbReference type="EMBL" id="LQRA01000081">
    <property type="protein sequence ID" value="KZE74296.1"/>
    <property type="molecule type" value="Genomic_DNA"/>
</dbReference>
<dbReference type="RefSeq" id="WP_063186039.1">
    <property type="nucleotide sequence ID" value="NZ_LQRA01000081.1"/>
</dbReference>
<dbReference type="CDD" id="cd07812">
    <property type="entry name" value="SRPBCC"/>
    <property type="match status" value="1"/>
</dbReference>
<evidence type="ECO:0000313" key="1">
    <source>
        <dbReference type="EMBL" id="KZE74296.1"/>
    </source>
</evidence>
<dbReference type="eggNOG" id="COG5637">
    <property type="taxonomic scope" value="Bacteria"/>
</dbReference>
<reference evidence="2" key="1">
    <citation type="submission" date="2016-01" db="EMBL/GenBank/DDBJ databases">
        <title>Draft genome of Chromobacterium sp. F49.</title>
        <authorList>
            <person name="Hong K.W."/>
        </authorList>
    </citation>
    <scope>NUCLEOTIDE SEQUENCE [LARGE SCALE GENOMIC DNA]</scope>
    <source>
        <strain evidence="2">M63</strain>
    </source>
</reference>
<proteinExistence type="predicted"/>
<accession>A0A163V3T2</accession>
<dbReference type="STRING" id="1007103.GCA_000213315_03539"/>
<dbReference type="OrthoDB" id="880456at2"/>
<protein>
    <recommendedName>
        <fullName evidence="3">Polyketide cyclase</fullName>
    </recommendedName>
</protein>
<dbReference type="SUPFAM" id="SSF55961">
    <property type="entry name" value="Bet v1-like"/>
    <property type="match status" value="1"/>
</dbReference>
<organism evidence="1 2">
    <name type="scientific">Paenibacillus elgii</name>
    <dbReference type="NCBI Taxonomy" id="189691"/>
    <lineage>
        <taxon>Bacteria</taxon>
        <taxon>Bacillati</taxon>
        <taxon>Bacillota</taxon>
        <taxon>Bacilli</taxon>
        <taxon>Bacillales</taxon>
        <taxon>Paenibacillaceae</taxon>
        <taxon>Paenibacillus</taxon>
    </lineage>
</organism>
<dbReference type="Gene3D" id="3.30.530.20">
    <property type="match status" value="1"/>
</dbReference>
<dbReference type="Proteomes" id="UP000076563">
    <property type="component" value="Unassembled WGS sequence"/>
</dbReference>
<sequence length="133" mass="15037">MMTVLPSKTLSISIERRPEEVYAYVTNPVNFPEWVTSFVKSIRRSGEEWIVETTEAPITLKFVDNNDYGVADHWVTIATGQTILNPMRVVPNGSGCEVVFTAYRQSGVSEESFANDTAMIESDLRTLKRIMEK</sequence>
<dbReference type="Pfam" id="PF10604">
    <property type="entry name" value="Polyketide_cyc2"/>
    <property type="match status" value="1"/>
</dbReference>
<comment type="caution">
    <text evidence="1">The sequence shown here is derived from an EMBL/GenBank/DDBJ whole genome shotgun (WGS) entry which is preliminary data.</text>
</comment>
<evidence type="ECO:0000313" key="2">
    <source>
        <dbReference type="Proteomes" id="UP000076563"/>
    </source>
</evidence>
<dbReference type="InterPro" id="IPR023393">
    <property type="entry name" value="START-like_dom_sf"/>
</dbReference>
<gene>
    <name evidence="1" type="ORF">AV654_30495</name>
</gene>
<dbReference type="InterPro" id="IPR019587">
    <property type="entry name" value="Polyketide_cyclase/dehydratase"/>
</dbReference>
<evidence type="ECO:0008006" key="3">
    <source>
        <dbReference type="Google" id="ProtNLM"/>
    </source>
</evidence>